<evidence type="ECO:0000313" key="2">
    <source>
        <dbReference type="EMBL" id="KAA6378328.1"/>
    </source>
</evidence>
<dbReference type="EMBL" id="SNRW01009218">
    <property type="protein sequence ID" value="KAA6378328.1"/>
    <property type="molecule type" value="Genomic_DNA"/>
</dbReference>
<dbReference type="PANTHER" id="PTHR14255:SF3">
    <property type="entry name" value="SULFITE EXPORTER TAUE_SAFE FAMILY PROTEIN 5-RELATED"/>
    <property type="match status" value="1"/>
</dbReference>
<comment type="caution">
    <text evidence="2">The sequence shown here is derived from an EMBL/GenBank/DDBJ whole genome shotgun (WGS) entry which is preliminary data.</text>
</comment>
<sequence length="109" mass="11516">MGVLVPVVTATTSALLLTTSSSSSLQFAVGGLLPWDWGVAFFIMGLLGALFGTAVIARIAINKKRYSVLLFLIGTLFSISLVISGFHGLFTIILLALNRGYMGFSSPCN</sequence>
<protein>
    <recommendedName>
        <fullName evidence="4">Major facilitator superfamily (MFS) profile domain-containing protein</fullName>
    </recommendedName>
</protein>
<reference evidence="2 3" key="1">
    <citation type="submission" date="2019-03" db="EMBL/GenBank/DDBJ databases">
        <title>Single cell metagenomics reveals metabolic interactions within the superorganism composed of flagellate Streblomastix strix and complex community of Bacteroidetes bacteria on its surface.</title>
        <authorList>
            <person name="Treitli S.C."/>
            <person name="Kolisko M."/>
            <person name="Husnik F."/>
            <person name="Keeling P."/>
            <person name="Hampl V."/>
        </authorList>
    </citation>
    <scope>NUCLEOTIDE SEQUENCE [LARGE SCALE GENOMIC DNA]</scope>
    <source>
        <strain evidence="2">ST1C</strain>
    </source>
</reference>
<dbReference type="OrthoDB" id="434519at2759"/>
<name>A0A5J4V6G7_9EUKA</name>
<evidence type="ECO:0000256" key="1">
    <source>
        <dbReference type="SAM" id="Phobius"/>
    </source>
</evidence>
<keyword evidence="1" id="KW-1133">Transmembrane helix</keyword>
<keyword evidence="1" id="KW-0812">Transmembrane</keyword>
<organism evidence="2 3">
    <name type="scientific">Streblomastix strix</name>
    <dbReference type="NCBI Taxonomy" id="222440"/>
    <lineage>
        <taxon>Eukaryota</taxon>
        <taxon>Metamonada</taxon>
        <taxon>Preaxostyla</taxon>
        <taxon>Oxymonadida</taxon>
        <taxon>Streblomastigidae</taxon>
        <taxon>Streblomastix</taxon>
    </lineage>
</organism>
<proteinExistence type="predicted"/>
<dbReference type="Proteomes" id="UP000324800">
    <property type="component" value="Unassembled WGS sequence"/>
</dbReference>
<gene>
    <name evidence="2" type="ORF">EZS28_026146</name>
</gene>
<evidence type="ECO:0008006" key="4">
    <source>
        <dbReference type="Google" id="ProtNLM"/>
    </source>
</evidence>
<dbReference type="AlphaFoldDB" id="A0A5J4V6G7"/>
<accession>A0A5J4V6G7</accession>
<dbReference type="PANTHER" id="PTHR14255">
    <property type="entry name" value="CEREBLON"/>
    <property type="match status" value="1"/>
</dbReference>
<dbReference type="GO" id="GO:0016567">
    <property type="term" value="P:protein ubiquitination"/>
    <property type="evidence" value="ECO:0007669"/>
    <property type="project" value="TreeGrafter"/>
</dbReference>
<evidence type="ECO:0000313" key="3">
    <source>
        <dbReference type="Proteomes" id="UP000324800"/>
    </source>
</evidence>
<feature type="transmembrane region" description="Helical" evidence="1">
    <location>
        <begin position="68"/>
        <end position="97"/>
    </location>
</feature>
<dbReference type="GO" id="GO:0031464">
    <property type="term" value="C:Cul4A-RING E3 ubiquitin ligase complex"/>
    <property type="evidence" value="ECO:0007669"/>
    <property type="project" value="TreeGrafter"/>
</dbReference>
<keyword evidence="1" id="KW-0472">Membrane</keyword>
<feature type="transmembrane region" description="Helical" evidence="1">
    <location>
        <begin position="38"/>
        <end position="61"/>
    </location>
</feature>